<proteinExistence type="inferred from homology"/>
<dbReference type="Proteomes" id="UP001206128">
    <property type="component" value="Unassembled WGS sequence"/>
</dbReference>
<name>A0AAE3KI29_9PSEU</name>
<comment type="caution">
    <text evidence="5">The sequence shown here is derived from an EMBL/GenBank/DDBJ whole genome shotgun (WGS) entry which is preliminary data.</text>
</comment>
<dbReference type="GO" id="GO:0005829">
    <property type="term" value="C:cytosol"/>
    <property type="evidence" value="ECO:0007669"/>
    <property type="project" value="TreeGrafter"/>
</dbReference>
<evidence type="ECO:0000313" key="5">
    <source>
        <dbReference type="EMBL" id="MCP2167527.1"/>
    </source>
</evidence>
<keyword evidence="3" id="KW-0663">Pyridoxal phosphate</keyword>
<evidence type="ECO:0000259" key="4">
    <source>
        <dbReference type="Pfam" id="PF01212"/>
    </source>
</evidence>
<comment type="similarity">
    <text evidence="2">Belongs to the threonine aldolase family.</text>
</comment>
<dbReference type="GO" id="GO:0006545">
    <property type="term" value="P:glycine biosynthetic process"/>
    <property type="evidence" value="ECO:0007669"/>
    <property type="project" value="TreeGrafter"/>
</dbReference>
<reference evidence="5" key="1">
    <citation type="submission" date="2022-06" db="EMBL/GenBank/DDBJ databases">
        <title>Genomic Encyclopedia of Archaeal and Bacterial Type Strains, Phase II (KMG-II): from individual species to whole genera.</title>
        <authorList>
            <person name="Goeker M."/>
        </authorList>
    </citation>
    <scope>NUCLEOTIDE SEQUENCE</scope>
    <source>
        <strain evidence="5">DSM 43935</strain>
    </source>
</reference>
<protein>
    <submittedName>
        <fullName evidence="5">L-threonine aldolase</fullName>
    </submittedName>
</protein>
<dbReference type="InterPro" id="IPR001597">
    <property type="entry name" value="ArAA_b-elim_lyase/Thr_aldolase"/>
</dbReference>
<dbReference type="SUPFAM" id="SSF53383">
    <property type="entry name" value="PLP-dependent transferases"/>
    <property type="match status" value="1"/>
</dbReference>
<organism evidence="5 6">
    <name type="scientific">Goodfellowiella coeruleoviolacea</name>
    <dbReference type="NCBI Taxonomy" id="334858"/>
    <lineage>
        <taxon>Bacteria</taxon>
        <taxon>Bacillati</taxon>
        <taxon>Actinomycetota</taxon>
        <taxon>Actinomycetes</taxon>
        <taxon>Pseudonocardiales</taxon>
        <taxon>Pseudonocardiaceae</taxon>
        <taxon>Goodfellowiella</taxon>
    </lineage>
</organism>
<dbReference type="AlphaFoldDB" id="A0AAE3KI29"/>
<sequence length="361" mass="39881">MPTDHPLPRRSLFSHAPLRRMPHQVLRRLLDRLPADTPPDGPRGPVAQLEERVRGLLGKPAALLFPTGTMAQQVALRVHADHRGRRAFAAHPQTHLANWEAEGYSVVHRLRLHPVGDRHRLLGLADLTGVAEPLAAVLWELPQRDLGGQLPSWRELGEQVAWARDRGAACHLDGARLWEAQPHYERGHAEIAGLFDTVYVSLYKGLQGVRGAVLAGDEQTIAQARLWRTRLGGNLPDAWPLAAVALVGLEDLLPRMAEFRDHARTLAAALNADGVARTVPEHPQTPLLHVHLPVGKDAVERAGADLLAERGVQLYGRVRSSPDPRACSFEITVGENALDFTVAEVVDLIRELVERARRIER</sequence>
<dbReference type="Pfam" id="PF01212">
    <property type="entry name" value="Beta_elim_lyase"/>
    <property type="match status" value="1"/>
</dbReference>
<dbReference type="GO" id="GO:0006567">
    <property type="term" value="P:L-threonine catabolic process"/>
    <property type="evidence" value="ECO:0007669"/>
    <property type="project" value="TreeGrafter"/>
</dbReference>
<evidence type="ECO:0000256" key="3">
    <source>
        <dbReference type="ARBA" id="ARBA00022898"/>
    </source>
</evidence>
<dbReference type="PANTHER" id="PTHR48097:SF9">
    <property type="entry name" value="L-THREONINE ALDOLASE"/>
    <property type="match status" value="1"/>
</dbReference>
<evidence type="ECO:0000313" key="6">
    <source>
        <dbReference type="Proteomes" id="UP001206128"/>
    </source>
</evidence>
<dbReference type="InterPro" id="IPR015422">
    <property type="entry name" value="PyrdxlP-dep_Trfase_small"/>
</dbReference>
<dbReference type="GO" id="GO:0008732">
    <property type="term" value="F:L-allo-threonine aldolase activity"/>
    <property type="evidence" value="ECO:0007669"/>
    <property type="project" value="TreeGrafter"/>
</dbReference>
<dbReference type="Gene3D" id="3.40.640.10">
    <property type="entry name" value="Type I PLP-dependent aspartate aminotransferase-like (Major domain)"/>
    <property type="match status" value="1"/>
</dbReference>
<dbReference type="EMBL" id="JAMTCK010000010">
    <property type="protein sequence ID" value="MCP2167527.1"/>
    <property type="molecule type" value="Genomic_DNA"/>
</dbReference>
<keyword evidence="6" id="KW-1185">Reference proteome</keyword>
<dbReference type="PANTHER" id="PTHR48097">
    <property type="entry name" value="L-THREONINE ALDOLASE-RELATED"/>
    <property type="match status" value="1"/>
</dbReference>
<dbReference type="RefSeq" id="WP_253774502.1">
    <property type="nucleotide sequence ID" value="NZ_JAMTCK010000010.1"/>
</dbReference>
<comment type="cofactor">
    <cofactor evidence="1">
        <name>pyridoxal 5'-phosphate</name>
        <dbReference type="ChEBI" id="CHEBI:597326"/>
    </cofactor>
</comment>
<evidence type="ECO:0000256" key="2">
    <source>
        <dbReference type="ARBA" id="ARBA00006966"/>
    </source>
</evidence>
<gene>
    <name evidence="5" type="ORF">LX83_004400</name>
</gene>
<dbReference type="InterPro" id="IPR015424">
    <property type="entry name" value="PyrdxlP-dep_Trfase"/>
</dbReference>
<dbReference type="InterPro" id="IPR015421">
    <property type="entry name" value="PyrdxlP-dep_Trfase_major"/>
</dbReference>
<accession>A0AAE3KI29</accession>
<feature type="domain" description="Aromatic amino acid beta-eliminating lyase/threonine aldolase" evidence="4">
    <location>
        <begin position="46"/>
        <end position="289"/>
    </location>
</feature>
<dbReference type="Gene3D" id="3.90.1150.10">
    <property type="entry name" value="Aspartate Aminotransferase, domain 1"/>
    <property type="match status" value="1"/>
</dbReference>
<evidence type="ECO:0000256" key="1">
    <source>
        <dbReference type="ARBA" id="ARBA00001933"/>
    </source>
</evidence>